<reference evidence="1" key="2">
    <citation type="journal article" date="2021" name="PeerJ">
        <title>Extensive microbial diversity within the chicken gut microbiome revealed by metagenomics and culture.</title>
        <authorList>
            <person name="Gilroy R."/>
            <person name="Ravi A."/>
            <person name="Getino M."/>
            <person name="Pursley I."/>
            <person name="Horton D.L."/>
            <person name="Alikhan N.F."/>
            <person name="Baker D."/>
            <person name="Gharbi K."/>
            <person name="Hall N."/>
            <person name="Watson M."/>
            <person name="Adriaenssens E.M."/>
            <person name="Foster-Nyarko E."/>
            <person name="Jarju S."/>
            <person name="Secka A."/>
            <person name="Antonio M."/>
            <person name="Oren A."/>
            <person name="Chaudhuri R.R."/>
            <person name="La Ragione R."/>
            <person name="Hildebrand F."/>
            <person name="Pallen M.J."/>
        </authorList>
    </citation>
    <scope>NUCLEOTIDE SEQUENCE</scope>
    <source>
        <strain evidence="1">CHK195-15760</strain>
    </source>
</reference>
<accession>A0A9D1M0K5</accession>
<proteinExistence type="predicted"/>
<name>A0A9D1M0K5_9FIRM</name>
<comment type="caution">
    <text evidence="1">The sequence shown here is derived from an EMBL/GenBank/DDBJ whole genome shotgun (WGS) entry which is preliminary data.</text>
</comment>
<reference evidence="1" key="1">
    <citation type="submission" date="2020-10" db="EMBL/GenBank/DDBJ databases">
        <authorList>
            <person name="Gilroy R."/>
        </authorList>
    </citation>
    <scope>NUCLEOTIDE SEQUENCE</scope>
    <source>
        <strain evidence="1">CHK195-15760</strain>
    </source>
</reference>
<protein>
    <submittedName>
        <fullName evidence="1">Sporulation transcriptional regulator SpoIIID</fullName>
    </submittedName>
</protein>
<organism evidence="1 2">
    <name type="scientific">Candidatus Merdicola faecigallinarum</name>
    <dbReference type="NCBI Taxonomy" id="2840862"/>
    <lineage>
        <taxon>Bacteria</taxon>
        <taxon>Bacillati</taxon>
        <taxon>Bacillota</taxon>
        <taxon>Clostridia</taxon>
        <taxon>Candidatus Merdicola</taxon>
    </lineage>
</organism>
<sequence>MHIEERACTLAHYIIDHKDTVRGAAKKFGISKSTVHTEITFQNGRNKSPIIPESIEIKKVFLAKKNPVVKLGQECL</sequence>
<evidence type="ECO:0000313" key="1">
    <source>
        <dbReference type="EMBL" id="HIU51362.1"/>
    </source>
</evidence>
<dbReference type="Proteomes" id="UP000824093">
    <property type="component" value="Unassembled WGS sequence"/>
</dbReference>
<gene>
    <name evidence="1" type="ORF">IAB70_01860</name>
</gene>
<dbReference type="Pfam" id="PF12116">
    <property type="entry name" value="SpoIIID"/>
    <property type="match status" value="1"/>
</dbReference>
<evidence type="ECO:0000313" key="2">
    <source>
        <dbReference type="Proteomes" id="UP000824093"/>
    </source>
</evidence>
<dbReference type="EMBL" id="DVNH01000016">
    <property type="protein sequence ID" value="HIU51362.1"/>
    <property type="molecule type" value="Genomic_DNA"/>
</dbReference>
<dbReference type="AlphaFoldDB" id="A0A9D1M0K5"/>
<dbReference type="InterPro" id="IPR014208">
    <property type="entry name" value="Spore_III_D"/>
</dbReference>